<protein>
    <submittedName>
        <fullName evidence="1">Uncharacterized protein</fullName>
    </submittedName>
</protein>
<evidence type="ECO:0000313" key="1">
    <source>
        <dbReference type="EMBL" id="KFE58918.1"/>
    </source>
</evidence>
<accession>A0A085VU05</accession>
<sequence length="41" mass="4729">MAFFHRSTVISRGYGSPGNTGIRQQPLSLITHMPWEWLVAW</sequence>
<dbReference type="STRING" id="394096.DB31_6215"/>
<name>A0A085VU05_9BACT</name>
<evidence type="ECO:0000313" key="2">
    <source>
        <dbReference type="Proteomes" id="UP000028725"/>
    </source>
</evidence>
<dbReference type="Proteomes" id="UP000028725">
    <property type="component" value="Unassembled WGS sequence"/>
</dbReference>
<keyword evidence="2" id="KW-1185">Reference proteome</keyword>
<reference evidence="1 2" key="1">
    <citation type="submission" date="2014-04" db="EMBL/GenBank/DDBJ databases">
        <title>Genome assembly of Hyalangium minutum DSM 14724.</title>
        <authorList>
            <person name="Sharma G."/>
            <person name="Subramanian S."/>
        </authorList>
    </citation>
    <scope>NUCLEOTIDE SEQUENCE [LARGE SCALE GENOMIC DNA]</scope>
    <source>
        <strain evidence="1 2">DSM 14724</strain>
    </source>
</reference>
<comment type="caution">
    <text evidence="1">The sequence shown here is derived from an EMBL/GenBank/DDBJ whole genome shotgun (WGS) entry which is preliminary data.</text>
</comment>
<proteinExistence type="predicted"/>
<dbReference type="AlphaFoldDB" id="A0A085VU05"/>
<dbReference type="EMBL" id="JMCB01000034">
    <property type="protein sequence ID" value="KFE58918.1"/>
    <property type="molecule type" value="Genomic_DNA"/>
</dbReference>
<gene>
    <name evidence="1" type="ORF">DB31_6215</name>
</gene>
<organism evidence="1 2">
    <name type="scientific">Hyalangium minutum</name>
    <dbReference type="NCBI Taxonomy" id="394096"/>
    <lineage>
        <taxon>Bacteria</taxon>
        <taxon>Pseudomonadati</taxon>
        <taxon>Myxococcota</taxon>
        <taxon>Myxococcia</taxon>
        <taxon>Myxococcales</taxon>
        <taxon>Cystobacterineae</taxon>
        <taxon>Archangiaceae</taxon>
        <taxon>Hyalangium</taxon>
    </lineage>
</organism>